<dbReference type="RefSeq" id="XP_025363418.1">
    <property type="nucleotide sequence ID" value="XM_025508118.1"/>
</dbReference>
<evidence type="ECO:0000256" key="1">
    <source>
        <dbReference type="SAM" id="MobiDB-lite"/>
    </source>
</evidence>
<keyword evidence="4" id="KW-1185">Reference proteome</keyword>
<keyword evidence="2" id="KW-0472">Membrane</keyword>
<evidence type="ECO:0000313" key="4">
    <source>
        <dbReference type="Proteomes" id="UP000245884"/>
    </source>
</evidence>
<dbReference type="GeneID" id="37029941"/>
<name>A0A316UU17_9BASI</name>
<accession>A0A316UU17</accession>
<protein>
    <recommendedName>
        <fullName evidence="5">DUF4536 domain-containing protein</fullName>
    </recommendedName>
</protein>
<evidence type="ECO:0000256" key="2">
    <source>
        <dbReference type="SAM" id="Phobius"/>
    </source>
</evidence>
<proteinExistence type="predicted"/>
<keyword evidence="2" id="KW-0812">Transmembrane</keyword>
<dbReference type="Proteomes" id="UP000245884">
    <property type="component" value="Unassembled WGS sequence"/>
</dbReference>
<feature type="compositionally biased region" description="Low complexity" evidence="1">
    <location>
        <begin position="110"/>
        <end position="121"/>
    </location>
</feature>
<keyword evidence="2" id="KW-1133">Transmembrane helix</keyword>
<reference evidence="3 4" key="1">
    <citation type="journal article" date="2018" name="Mol. Biol. Evol.">
        <title>Broad Genomic Sampling Reveals a Smut Pathogenic Ancestry of the Fungal Clade Ustilaginomycotina.</title>
        <authorList>
            <person name="Kijpornyongpan T."/>
            <person name="Mondo S.J."/>
            <person name="Barry K."/>
            <person name="Sandor L."/>
            <person name="Lee J."/>
            <person name="Lipzen A."/>
            <person name="Pangilinan J."/>
            <person name="LaButti K."/>
            <person name="Hainaut M."/>
            <person name="Henrissat B."/>
            <person name="Grigoriev I.V."/>
            <person name="Spatafora J.W."/>
            <person name="Aime M.C."/>
        </authorList>
    </citation>
    <scope>NUCLEOTIDE SEQUENCE [LARGE SCALE GENOMIC DNA]</scope>
    <source>
        <strain evidence="3 4">MCA 5214</strain>
    </source>
</reference>
<dbReference type="EMBL" id="KZ819664">
    <property type="protein sequence ID" value="PWN28806.1"/>
    <property type="molecule type" value="Genomic_DNA"/>
</dbReference>
<feature type="region of interest" description="Disordered" evidence="1">
    <location>
        <begin position="88"/>
        <end position="124"/>
    </location>
</feature>
<feature type="compositionally biased region" description="Low complexity" evidence="1">
    <location>
        <begin position="92"/>
        <end position="102"/>
    </location>
</feature>
<evidence type="ECO:0000313" key="3">
    <source>
        <dbReference type="EMBL" id="PWN28806.1"/>
    </source>
</evidence>
<sequence>MATKAADQPQHAVNEYQDCILCRLTGTVVMSMLSLGAFKEAWRLHREAGTGNRMSSASAQAQTAEVMKGAAATVSRLVKAMAVFPPSAGSDTPAAASRRAPLSPAPAPSSPGGSTAAAPSLKRPVGHPTGRVAFLALAGVGFAGAAIWRAVMPANKPIQPVATREANGDKQQQSFAA</sequence>
<dbReference type="AlphaFoldDB" id="A0A316UU17"/>
<gene>
    <name evidence="3" type="ORF">BDZ90DRAFT_258882</name>
</gene>
<organism evidence="3 4">
    <name type="scientific">Jaminaea rosea</name>
    <dbReference type="NCBI Taxonomy" id="1569628"/>
    <lineage>
        <taxon>Eukaryota</taxon>
        <taxon>Fungi</taxon>
        <taxon>Dikarya</taxon>
        <taxon>Basidiomycota</taxon>
        <taxon>Ustilaginomycotina</taxon>
        <taxon>Exobasidiomycetes</taxon>
        <taxon>Microstromatales</taxon>
        <taxon>Microstromatales incertae sedis</taxon>
        <taxon>Jaminaea</taxon>
    </lineage>
</organism>
<feature type="transmembrane region" description="Helical" evidence="2">
    <location>
        <begin position="132"/>
        <end position="151"/>
    </location>
</feature>
<evidence type="ECO:0008006" key="5">
    <source>
        <dbReference type="Google" id="ProtNLM"/>
    </source>
</evidence>